<dbReference type="EMBL" id="JAYKXH010000015">
    <property type="protein sequence ID" value="KAK7143941.1"/>
    <property type="molecule type" value="Genomic_DNA"/>
</dbReference>
<evidence type="ECO:0000313" key="1">
    <source>
        <dbReference type="EMBL" id="KAK7143941.1"/>
    </source>
</evidence>
<name>A0AAN9CP63_9TELE</name>
<reference evidence="1 2" key="1">
    <citation type="submission" date="2024-02" db="EMBL/GenBank/DDBJ databases">
        <title>Chromosome-level genome assembly of the Eurasian Minnow (Phoxinus phoxinus).</title>
        <authorList>
            <person name="Oriowo T.O."/>
            <person name="Martin S."/>
            <person name="Stange M."/>
            <person name="Chrysostomakis Y."/>
            <person name="Brown T."/>
            <person name="Winkler S."/>
            <person name="Kukowka S."/>
            <person name="Myers E.W."/>
            <person name="Bohne A."/>
        </authorList>
    </citation>
    <scope>NUCLEOTIDE SEQUENCE [LARGE SCALE GENOMIC DNA]</scope>
    <source>
        <strain evidence="1">ZFMK-TIS-60720</strain>
        <tissue evidence="1">Whole Organism</tissue>
    </source>
</reference>
<accession>A0AAN9CP63</accession>
<keyword evidence="2" id="KW-1185">Reference proteome</keyword>
<gene>
    <name evidence="1" type="ORF">R3I93_014948</name>
</gene>
<dbReference type="AlphaFoldDB" id="A0AAN9CP63"/>
<comment type="caution">
    <text evidence="1">The sequence shown here is derived from an EMBL/GenBank/DDBJ whole genome shotgun (WGS) entry which is preliminary data.</text>
</comment>
<dbReference type="Proteomes" id="UP001364617">
    <property type="component" value="Unassembled WGS sequence"/>
</dbReference>
<sequence length="76" mass="8320">MVKTKYFTEYVTELTDILFNEVILDPAPFVADMKTVAVPGFLCSQYERPGKSDAIASHVSRFSCPGCEGTALTTPI</sequence>
<proteinExistence type="predicted"/>
<evidence type="ECO:0000313" key="2">
    <source>
        <dbReference type="Proteomes" id="UP001364617"/>
    </source>
</evidence>
<organism evidence="1 2">
    <name type="scientific">Phoxinus phoxinus</name>
    <name type="common">Eurasian minnow</name>
    <dbReference type="NCBI Taxonomy" id="58324"/>
    <lineage>
        <taxon>Eukaryota</taxon>
        <taxon>Metazoa</taxon>
        <taxon>Chordata</taxon>
        <taxon>Craniata</taxon>
        <taxon>Vertebrata</taxon>
        <taxon>Euteleostomi</taxon>
        <taxon>Actinopterygii</taxon>
        <taxon>Neopterygii</taxon>
        <taxon>Teleostei</taxon>
        <taxon>Ostariophysi</taxon>
        <taxon>Cypriniformes</taxon>
        <taxon>Leuciscidae</taxon>
        <taxon>Phoxininae</taxon>
        <taxon>Phoxinus</taxon>
    </lineage>
</organism>
<protein>
    <submittedName>
        <fullName evidence="1">Uncharacterized protein</fullName>
    </submittedName>
</protein>